<sequence length="441" mass="49547">MKYIFAVFVIFYLNFVKSDRQFICPNNGNPKLGEDGAAIQCLPGQASDVVCGRGFSCFFSGFNYQCCPTAEEDYDEQIGTVECPTGSLSILDSTGNLLRCNPRTGGCPKSNQFCSRQNSQAICCESLSKPKPTGKPTTLPPSRQSFTDLPPTKSVYPVRKSSIEESILDLECPRNALTVLSDTGEPFTCNSVKKCPSDNMYCHRVGRQSICCESLLTAKNELDIPTTTKKPEEKPEPSGFNPLKYTPEEALRHVDELEIQKDLERAIVKQTTPETTTATSRATTKKIIKHRNFSDNENTRRITLPQYVSREKITPEPEISSTLASTTENLPRRPNIKDNHVRTQTEARAFGIQNNPEENEPESNGDFVEYKPHNSGGYAFSRKLEKINARAQYPNQKALAQQFLVEQIREGWPYNEKFYRPETTAVLKRGSRTEAIIHFPN</sequence>
<organism evidence="1 2">
    <name type="scientific">Panagrolaimus sp. ES5</name>
    <dbReference type="NCBI Taxonomy" id="591445"/>
    <lineage>
        <taxon>Eukaryota</taxon>
        <taxon>Metazoa</taxon>
        <taxon>Ecdysozoa</taxon>
        <taxon>Nematoda</taxon>
        <taxon>Chromadorea</taxon>
        <taxon>Rhabditida</taxon>
        <taxon>Tylenchina</taxon>
        <taxon>Panagrolaimomorpha</taxon>
        <taxon>Panagrolaimoidea</taxon>
        <taxon>Panagrolaimidae</taxon>
        <taxon>Panagrolaimus</taxon>
    </lineage>
</organism>
<evidence type="ECO:0000313" key="1">
    <source>
        <dbReference type="Proteomes" id="UP000887579"/>
    </source>
</evidence>
<accession>A0AC34FCN5</accession>
<protein>
    <submittedName>
        <fullName evidence="2">Uncharacterized protein</fullName>
    </submittedName>
</protein>
<reference evidence="2" key="1">
    <citation type="submission" date="2022-11" db="UniProtKB">
        <authorList>
            <consortium name="WormBaseParasite"/>
        </authorList>
    </citation>
    <scope>IDENTIFICATION</scope>
</reference>
<evidence type="ECO:0000313" key="2">
    <source>
        <dbReference type="WBParaSite" id="ES5_v2.g14868.t1"/>
    </source>
</evidence>
<dbReference type="WBParaSite" id="ES5_v2.g14868.t1">
    <property type="protein sequence ID" value="ES5_v2.g14868.t1"/>
    <property type="gene ID" value="ES5_v2.g14868"/>
</dbReference>
<name>A0AC34FCN5_9BILA</name>
<dbReference type="Proteomes" id="UP000887579">
    <property type="component" value="Unplaced"/>
</dbReference>
<proteinExistence type="predicted"/>